<dbReference type="InterPro" id="IPR044060">
    <property type="entry name" value="Bacterial_rp_domain"/>
</dbReference>
<dbReference type="Gene3D" id="2.60.40.1260">
    <property type="entry name" value="Lamin Tail domain"/>
    <property type="match status" value="1"/>
</dbReference>
<dbReference type="Proteomes" id="UP000239068">
    <property type="component" value="Unassembled WGS sequence"/>
</dbReference>
<proteinExistence type="predicted"/>
<dbReference type="EMBL" id="MSCM01000002">
    <property type="protein sequence ID" value="PQJ76307.1"/>
    <property type="molecule type" value="Genomic_DNA"/>
</dbReference>
<reference evidence="3 4" key="1">
    <citation type="submission" date="2016-12" db="EMBL/GenBank/DDBJ databases">
        <title>Trade-off between light-utilization and light-protection in marine flavobacteria.</title>
        <authorList>
            <person name="Kumagai Y."/>
            <person name="Yoshizawa S."/>
            <person name="Kogure K."/>
            <person name="Iwasaki W."/>
        </authorList>
    </citation>
    <scope>NUCLEOTIDE SEQUENCE [LARGE SCALE GENOMIC DNA]</scope>
    <source>
        <strain evidence="3 4">ATCC 43844</strain>
    </source>
</reference>
<dbReference type="InterPro" id="IPR001322">
    <property type="entry name" value="Lamin_tail_dom"/>
</dbReference>
<gene>
    <name evidence="3" type="ORF">BTO16_10320</name>
</gene>
<dbReference type="InterPro" id="IPR026444">
    <property type="entry name" value="Secre_tail"/>
</dbReference>
<keyword evidence="1" id="KW-0732">Signal</keyword>
<organism evidence="3 4">
    <name type="scientific">Polaribacter glomeratus</name>
    <dbReference type="NCBI Taxonomy" id="102"/>
    <lineage>
        <taxon>Bacteria</taxon>
        <taxon>Pseudomonadati</taxon>
        <taxon>Bacteroidota</taxon>
        <taxon>Flavobacteriia</taxon>
        <taxon>Flavobacteriales</taxon>
        <taxon>Flavobacteriaceae</taxon>
    </lineage>
</organism>
<dbReference type="InterPro" id="IPR014867">
    <property type="entry name" value="Spore_coat_CotH_CotH2/3/7"/>
</dbReference>
<sequence length="1098" mass="123360">MFLFVIFGVQTNAQQVAINEVMTSNSKTIADEDGSFEDWIEIYNYGTTAVNLGGYGLTDDASNLYKWVFPTYTLQPKQFVLVWASDKNKTVPSQPLHTNFKIKSSGEPILLTNSSGTTINDVPAIALQADVSYARSPDGTGDWLFFTTATPLALNTNAGTPELLEPPIFSHESGLYTSTFNLSLSTTVQNAQIIYTLDGSEPRLDNLSGTNFTYKNLYPLLPGDPYGDLLTDSYKSNVYSSAIVIRDKSGDADKLAIKNTNQYALHIPPNPVRKATVIKAKIFVNGKGSESISKTFFVWSGGNPFNIPLVSLQIQENLLFDYNDGIYTSGVDFDTWRQQNPDNTQSWRPNISNYARSGRDWEYPVNVELFDAVNLNSIQSINAGLRIHGNNSRGLPIKNLRLYARSEYDSKNEFVHGFFDNSIPNAANLYNKEYKKFFLRGDGEGGSIAYDVAFSRAMQPVFNGVTRIKPVINFINGEYWGINAVRDRLDDDHYELNFGVNADNFIQVSCNGSQCELDEGVAGDYSSYIDMRDFIINNDMANNLKYLEAAEILDMESFLNHAVMIIYASNNSYERKYWRARTPQNNSHADGKWRLNVQDFEASLSTNTNWLEYLADLGRSDNNSLLANLLKNEGFKNQFLNRFADIMNTVFTKENFDKVINKTFDEISPFLTEDRNRSSRANFYESSEKQNLLDWSKNRPAVQIQLIKNQFNISETIDVGLSVSDIEAGFIKINTIKIHSDTPGVNENPYPWSGFYFKTIPLTVEAVTLPGYVFSHWSGDISGTNAIQTFTPNGSVQIQANYNPITNFKHLMYFWLMNADIPNDAPLQSVNATFSRTSSSAVINYKSSLTGYPFNNANASWRKASLERKNEPTALNYFSNGNHNIAYDPFIMRGVQIKQPFKNGNNENTLELNFPTSGFRDVKLSFAIFSNGAAQTVLVDYWNGSSWSNANLTNPNLSISDAYAIKEFDFSNVTIADNNANFKVRIRFNGTNMTIEDNKQVFINNIAVEGVDTTLSSDSFTQLQNLKVYPNPTSGDVKIQSNQIIDKVLIYNVFGKLVYKDSPKFSNIQLSMENLSSGVYVLKVFSNNATITKKIIKK</sequence>
<feature type="domain" description="LTD" evidence="2">
    <location>
        <begin position="9"/>
        <end position="135"/>
    </location>
</feature>
<dbReference type="SUPFAM" id="SSF74853">
    <property type="entry name" value="Lamin A/C globular tail domain"/>
    <property type="match status" value="1"/>
</dbReference>
<evidence type="ECO:0000313" key="3">
    <source>
        <dbReference type="EMBL" id="PQJ76307.1"/>
    </source>
</evidence>
<dbReference type="PROSITE" id="PS51841">
    <property type="entry name" value="LTD"/>
    <property type="match status" value="1"/>
</dbReference>
<dbReference type="Pfam" id="PF13287">
    <property type="entry name" value="Fn3_assoc"/>
    <property type="match status" value="1"/>
</dbReference>
<evidence type="ECO:0000256" key="1">
    <source>
        <dbReference type="ARBA" id="ARBA00022729"/>
    </source>
</evidence>
<dbReference type="Pfam" id="PF18998">
    <property type="entry name" value="Flg_new_2"/>
    <property type="match status" value="1"/>
</dbReference>
<name>A0A2S7WFD0_9FLAO</name>
<evidence type="ECO:0000259" key="2">
    <source>
        <dbReference type="PROSITE" id="PS51841"/>
    </source>
</evidence>
<accession>A0A2S7WFD0</accession>
<dbReference type="Pfam" id="PF00932">
    <property type="entry name" value="LTD"/>
    <property type="match status" value="1"/>
</dbReference>
<dbReference type="Pfam" id="PF18962">
    <property type="entry name" value="Por_Secre_tail"/>
    <property type="match status" value="1"/>
</dbReference>
<comment type="caution">
    <text evidence="3">The sequence shown here is derived from an EMBL/GenBank/DDBJ whole genome shotgun (WGS) entry which is preliminary data.</text>
</comment>
<dbReference type="InterPro" id="IPR026876">
    <property type="entry name" value="Fn3_assoc_repeat"/>
</dbReference>
<dbReference type="Pfam" id="PF08757">
    <property type="entry name" value="CotH"/>
    <property type="match status" value="1"/>
</dbReference>
<dbReference type="NCBIfam" id="TIGR04183">
    <property type="entry name" value="Por_Secre_tail"/>
    <property type="match status" value="1"/>
</dbReference>
<keyword evidence="4" id="KW-1185">Reference proteome</keyword>
<dbReference type="AlphaFoldDB" id="A0A2S7WFD0"/>
<protein>
    <recommendedName>
        <fullName evidence="2">LTD domain-containing protein</fullName>
    </recommendedName>
</protein>
<evidence type="ECO:0000313" key="4">
    <source>
        <dbReference type="Proteomes" id="UP000239068"/>
    </source>
</evidence>
<dbReference type="InterPro" id="IPR036415">
    <property type="entry name" value="Lamin_tail_dom_sf"/>
</dbReference>